<dbReference type="Pfam" id="PF12643">
    <property type="entry name" value="MazG-like"/>
    <property type="match status" value="1"/>
</dbReference>
<dbReference type="EMBL" id="CP091512">
    <property type="protein sequence ID" value="UOO93386.1"/>
    <property type="molecule type" value="Genomic_DNA"/>
</dbReference>
<name>A0ABY4ECB4_VITST</name>
<keyword evidence="2" id="KW-1185">Reference proteome</keyword>
<gene>
    <name evidence="1" type="ORF">LVJ81_04985</name>
</gene>
<protein>
    <submittedName>
        <fullName evidence="1">Nucleotide pyrophosphohydrolase</fullName>
    </submittedName>
</protein>
<evidence type="ECO:0000313" key="1">
    <source>
        <dbReference type="EMBL" id="UOO93386.1"/>
    </source>
</evidence>
<dbReference type="RefSeq" id="WP_040755923.1">
    <property type="nucleotide sequence ID" value="NZ_CP091512.1"/>
</dbReference>
<sequence>MCESFEQLQQNLIKFTEERDWSQFHSPKNLAMALSVEVSELMEPFQWLTEEQSFNLNDDKLQAVSEEIADVQLYLIQLASKLNIDILKACELKMIKNAEKYPVNQSKGCAKKYNEF</sequence>
<dbReference type="PIRSF" id="PIRSF029826">
    <property type="entry name" value="UCP029826_pph"/>
    <property type="match status" value="1"/>
</dbReference>
<dbReference type="Proteomes" id="UP000832034">
    <property type="component" value="Chromosome"/>
</dbReference>
<dbReference type="Gene3D" id="1.10.287.1080">
    <property type="entry name" value="MazG-like"/>
    <property type="match status" value="1"/>
</dbReference>
<dbReference type="PANTHER" id="PTHR46523">
    <property type="entry name" value="DCTP PYROPHOSPHATASE 1"/>
    <property type="match status" value="1"/>
</dbReference>
<dbReference type="PANTHER" id="PTHR46523:SF1">
    <property type="entry name" value="DCTP PYROPHOSPHATASE 1"/>
    <property type="match status" value="1"/>
</dbReference>
<organism evidence="1 2">
    <name type="scientific">Vitreoscilla stercoraria</name>
    <dbReference type="NCBI Taxonomy" id="61"/>
    <lineage>
        <taxon>Bacteria</taxon>
        <taxon>Pseudomonadati</taxon>
        <taxon>Pseudomonadota</taxon>
        <taxon>Betaproteobacteria</taxon>
        <taxon>Neisseriales</taxon>
        <taxon>Neisseriaceae</taxon>
        <taxon>Vitreoscilla</taxon>
    </lineage>
</organism>
<dbReference type="CDD" id="cd11537">
    <property type="entry name" value="NTP-PPase_RS21-C6_like"/>
    <property type="match status" value="1"/>
</dbReference>
<evidence type="ECO:0000313" key="2">
    <source>
        <dbReference type="Proteomes" id="UP000832034"/>
    </source>
</evidence>
<dbReference type="InterPro" id="IPR052555">
    <property type="entry name" value="dCTP_Pyrophosphatase"/>
</dbReference>
<dbReference type="InterPro" id="IPR025984">
    <property type="entry name" value="DCTPP"/>
</dbReference>
<reference evidence="1" key="2">
    <citation type="journal article" date="2022" name="Res Sq">
        <title>Evolution of multicellular longitudinally dividing oral cavity symbionts (Neisseriaceae).</title>
        <authorList>
            <person name="Nyongesa S."/>
            <person name="Weber P."/>
            <person name="Bernet E."/>
            <person name="Pullido F."/>
            <person name="Nieckarz M."/>
            <person name="Delaby M."/>
            <person name="Nieves C."/>
            <person name="Viehboeck T."/>
            <person name="Krause N."/>
            <person name="Rivera-Millot A."/>
            <person name="Nakamura A."/>
            <person name="Vischer N."/>
            <person name="VanNieuwenhze M."/>
            <person name="Brun Y."/>
            <person name="Cava F."/>
            <person name="Bulgheresi S."/>
            <person name="Veyrier F."/>
        </authorList>
    </citation>
    <scope>NUCLEOTIDE SEQUENCE</scope>
    <source>
        <strain evidence="1">SAG 1488-6</strain>
    </source>
</reference>
<proteinExistence type="predicted"/>
<reference evidence="1" key="1">
    <citation type="submission" date="2021-12" db="EMBL/GenBank/DDBJ databases">
        <authorList>
            <person name="Veyrier F.J."/>
        </authorList>
    </citation>
    <scope>NUCLEOTIDE SEQUENCE</scope>
    <source>
        <strain evidence="1">SAG 1488-6</strain>
    </source>
</reference>
<dbReference type="SUPFAM" id="SSF101386">
    <property type="entry name" value="all-alpha NTP pyrophosphatases"/>
    <property type="match status" value="1"/>
</dbReference>
<accession>A0ABY4ECB4</accession>